<evidence type="ECO:0000313" key="2">
    <source>
        <dbReference type="Proteomes" id="UP000239735"/>
    </source>
</evidence>
<reference evidence="2" key="1">
    <citation type="submission" date="2018-02" db="EMBL/GenBank/DDBJ databases">
        <authorList>
            <person name="Hausmann B."/>
        </authorList>
    </citation>
    <scope>NUCLEOTIDE SEQUENCE [LARGE SCALE GENOMIC DNA]</scope>
    <source>
        <strain evidence="2">Peat soil MAG SbA5</strain>
    </source>
</reference>
<protein>
    <submittedName>
        <fullName evidence="1">Uncharacterized protein</fullName>
    </submittedName>
</protein>
<accession>A0A2N9LMR9</accession>
<organism evidence="1 2">
    <name type="scientific">Candidatus Sulfuritelmatomonas gaucii</name>
    <dbReference type="NCBI Taxonomy" id="2043161"/>
    <lineage>
        <taxon>Bacteria</taxon>
        <taxon>Pseudomonadati</taxon>
        <taxon>Acidobacteriota</taxon>
        <taxon>Terriglobia</taxon>
        <taxon>Terriglobales</taxon>
        <taxon>Acidobacteriaceae</taxon>
        <taxon>Candidatus Sulfuritelmatomonas</taxon>
    </lineage>
</organism>
<evidence type="ECO:0000313" key="1">
    <source>
        <dbReference type="EMBL" id="SPE24522.1"/>
    </source>
</evidence>
<name>A0A2N9LMR9_9BACT</name>
<dbReference type="EMBL" id="OKRB01000103">
    <property type="protein sequence ID" value="SPE24522.1"/>
    <property type="molecule type" value="Genomic_DNA"/>
</dbReference>
<gene>
    <name evidence="1" type="ORF">SBA5_450112</name>
</gene>
<proteinExistence type="predicted"/>
<dbReference type="Proteomes" id="UP000239735">
    <property type="component" value="Unassembled WGS sequence"/>
</dbReference>
<dbReference type="AlphaFoldDB" id="A0A2N9LMR9"/>
<sequence length="66" mass="7578">MNLTVLLQKLIAIERSIGSANHAVTRSLVYDAQDCLLQMQKERAEDFLATAWRDLTLQPDWFNRAS</sequence>